<evidence type="ECO:0000313" key="2">
    <source>
        <dbReference type="EMBL" id="TGJ65770.1"/>
    </source>
</evidence>
<name>A0A8H2DS47_ORBOL</name>
<reference evidence="2 3" key="1">
    <citation type="submission" date="2019-03" db="EMBL/GenBank/DDBJ databases">
        <title>Nematode-trapping fungi genome.</title>
        <authorList>
            <person name="Vidal-Diez De Ulzurrun G."/>
        </authorList>
    </citation>
    <scope>NUCLEOTIDE SEQUENCE [LARGE SCALE GENOMIC DNA]</scope>
    <source>
        <strain evidence="2 3">TWF154</strain>
    </source>
</reference>
<feature type="compositionally biased region" description="Basic and acidic residues" evidence="1">
    <location>
        <begin position="304"/>
        <end position="320"/>
    </location>
</feature>
<protein>
    <submittedName>
        <fullName evidence="2">Uncharacterized protein</fullName>
    </submittedName>
</protein>
<proteinExistence type="predicted"/>
<feature type="compositionally biased region" description="Basic and acidic residues" evidence="1">
    <location>
        <begin position="339"/>
        <end position="348"/>
    </location>
</feature>
<dbReference type="Proteomes" id="UP000297595">
    <property type="component" value="Unassembled WGS sequence"/>
</dbReference>
<comment type="caution">
    <text evidence="2">The sequence shown here is derived from an EMBL/GenBank/DDBJ whole genome shotgun (WGS) entry which is preliminary data.</text>
</comment>
<dbReference type="EMBL" id="SOZJ01000006">
    <property type="protein sequence ID" value="TGJ65770.1"/>
    <property type="molecule type" value="Genomic_DNA"/>
</dbReference>
<feature type="region of interest" description="Disordered" evidence="1">
    <location>
        <begin position="304"/>
        <end position="374"/>
    </location>
</feature>
<dbReference type="AlphaFoldDB" id="A0A8H2DS47"/>
<feature type="compositionally biased region" description="Polar residues" evidence="1">
    <location>
        <begin position="115"/>
        <end position="131"/>
    </location>
</feature>
<feature type="region of interest" description="Disordered" evidence="1">
    <location>
        <begin position="42"/>
        <end position="174"/>
    </location>
</feature>
<feature type="compositionally biased region" description="Acidic residues" evidence="1">
    <location>
        <begin position="85"/>
        <end position="107"/>
    </location>
</feature>
<feature type="compositionally biased region" description="Basic residues" evidence="1">
    <location>
        <begin position="362"/>
        <end position="374"/>
    </location>
</feature>
<sequence>MIPPLINYILFRTSIVYLTSRAMDLTAPIEREACYLSLSPIAPTVSPLTSPPQSPRDENYDSEATIEDTSIINDSDSDNDREIEYDSEEYDDNDGENYDQDYEGDTEEGYRAQVPTDTQLNDSQPRSSLARQSAPIEPLPQAWNVFFGDDDDEDNDNNDHNGSNQDLRGYIRRRPLVKVNPPPRRFCGNSYGEYYDEEDDLCEYSCIIPDSSLLDRPQNHEMEIVAGPETNKEAETGSTRDKHLGLVEELVYETIIIRHAENTNLAACMERGRTLKERRVPRPRYRSGEQKRLEEVTEILERVKKESEAQKEREKEEERMQTSILVTRQEGQGETEEKEEGKRQEPLKKLPRLKLIVNKDKVSKRRSKAKPQAR</sequence>
<evidence type="ECO:0000313" key="3">
    <source>
        <dbReference type="Proteomes" id="UP000297595"/>
    </source>
</evidence>
<accession>A0A8H2DS47</accession>
<organism evidence="2 3">
    <name type="scientific">Orbilia oligospora</name>
    <name type="common">Nematode-trapping fungus</name>
    <name type="synonym">Arthrobotrys oligospora</name>
    <dbReference type="NCBI Taxonomy" id="2813651"/>
    <lineage>
        <taxon>Eukaryota</taxon>
        <taxon>Fungi</taxon>
        <taxon>Dikarya</taxon>
        <taxon>Ascomycota</taxon>
        <taxon>Pezizomycotina</taxon>
        <taxon>Orbiliomycetes</taxon>
        <taxon>Orbiliales</taxon>
        <taxon>Orbiliaceae</taxon>
        <taxon>Orbilia</taxon>
    </lineage>
</organism>
<evidence type="ECO:0000256" key="1">
    <source>
        <dbReference type="SAM" id="MobiDB-lite"/>
    </source>
</evidence>
<gene>
    <name evidence="2" type="ORF">EYR41_009715</name>
</gene>